<keyword evidence="3" id="KW-1185">Reference proteome</keyword>
<dbReference type="Proteomes" id="UP000315751">
    <property type="component" value="Unassembled WGS sequence"/>
</dbReference>
<accession>A0A560HHQ5</accession>
<dbReference type="InterPro" id="IPR010281">
    <property type="entry name" value="DUF885"/>
</dbReference>
<reference evidence="2 3" key="1">
    <citation type="submission" date="2019-06" db="EMBL/GenBank/DDBJ databases">
        <title>Genomic Encyclopedia of Type Strains, Phase IV (KMG-V): Genome sequencing to study the core and pangenomes of soil and plant-associated prokaryotes.</title>
        <authorList>
            <person name="Whitman W."/>
        </authorList>
    </citation>
    <scope>NUCLEOTIDE SEQUENCE [LARGE SCALE GENOMIC DNA]</scope>
    <source>
        <strain evidence="2 3">BR 11622</strain>
    </source>
</reference>
<dbReference type="PANTHER" id="PTHR33361:SF2">
    <property type="entry name" value="DUF885 DOMAIN-CONTAINING PROTEIN"/>
    <property type="match status" value="1"/>
</dbReference>
<keyword evidence="1" id="KW-0732">Signal</keyword>
<proteinExistence type="predicted"/>
<name>A0A560HHQ5_9PROT</name>
<evidence type="ECO:0000256" key="1">
    <source>
        <dbReference type="SAM" id="SignalP"/>
    </source>
</evidence>
<organism evidence="2 3">
    <name type="scientific">Nitrospirillum amazonense</name>
    <dbReference type="NCBI Taxonomy" id="28077"/>
    <lineage>
        <taxon>Bacteria</taxon>
        <taxon>Pseudomonadati</taxon>
        <taxon>Pseudomonadota</taxon>
        <taxon>Alphaproteobacteria</taxon>
        <taxon>Rhodospirillales</taxon>
        <taxon>Azospirillaceae</taxon>
        <taxon>Nitrospirillum</taxon>
    </lineage>
</organism>
<gene>
    <name evidence="2" type="ORF">FBZ90_102480</name>
</gene>
<dbReference type="PANTHER" id="PTHR33361">
    <property type="entry name" value="GLR0591 PROTEIN"/>
    <property type="match status" value="1"/>
</dbReference>
<dbReference type="AlphaFoldDB" id="A0A560HHQ5"/>
<dbReference type="EMBL" id="VITR01000002">
    <property type="protein sequence ID" value="TWB45521.1"/>
    <property type="molecule type" value="Genomic_DNA"/>
</dbReference>
<dbReference type="Pfam" id="PF05960">
    <property type="entry name" value="DUF885"/>
    <property type="match status" value="1"/>
</dbReference>
<dbReference type="RefSeq" id="WP_246130157.1">
    <property type="nucleotide sequence ID" value="NZ_VITR01000002.1"/>
</dbReference>
<feature type="signal peptide" evidence="1">
    <location>
        <begin position="1"/>
        <end position="20"/>
    </location>
</feature>
<evidence type="ECO:0000313" key="2">
    <source>
        <dbReference type="EMBL" id="TWB45521.1"/>
    </source>
</evidence>
<comment type="caution">
    <text evidence="2">The sequence shown here is derived from an EMBL/GenBank/DDBJ whole genome shotgun (WGS) entry which is preliminary data.</text>
</comment>
<feature type="chain" id="PRO_5022085123" evidence="1">
    <location>
        <begin position="21"/>
        <end position="612"/>
    </location>
</feature>
<evidence type="ECO:0000313" key="3">
    <source>
        <dbReference type="Proteomes" id="UP000315751"/>
    </source>
</evidence>
<protein>
    <submittedName>
        <fullName evidence="2">Uncharacterized protein (DUF885 family)</fullName>
    </submittedName>
</protein>
<sequence length="612" mass="68333">MYRLPLRRLATRLLVGTALCAGVLTLDQITGGQVTVTAPIIGVAHAATAAAGKADAQFKAIYTKEWKWRQEEFKGEDDEDSSDTAANRLPKVDAATQEKRLKVWEGVIKELDAIPQADLSPEAKVNYGIYRDQVAVLLASQKFKDYEKPLNADSSFWSNMAGGARRTLHTVAEYKAFIGQMNDMPRYFNEQIVNMRAGLKRGFTPPKVTLAGRDSGIVNVAEAKTPEDNVYYTPFKTMPDTIPAATHAELRAAAVAAITKSVVPAHQALLKFMREEYIPGARTELAAESLPDGKAYYQSKIKEFATVDLTADQIHKIGLEEVAKIHAQMLDVMKQANFQGDFPAFLKFLRTDPQFYAKTPEELLMRAAWIAKKFDGKADQYFGYLPRQRFAIIPVPADIAPFYTSGRGGPGVYLVNTYDLPSRGLYALPALTLHESAPGHAFQMPIAAEQKDQPEFRQKVYISAYGEGWALYCEKLGDEMGMYETPYERFGMLSYQMWRAARLVVDTGIHSKGWTREQAQQYLHDNTALADHEIETEVDRYIAWPGQALSYYLGEMAILKARAKAEKALGEKFDLRNFHDTVLKLGSVPLPVLEARIDRFIAEGGKSPYPAQ</sequence>